<dbReference type="EMBL" id="LAZR01006630">
    <property type="protein sequence ID" value="KKM90750.1"/>
    <property type="molecule type" value="Genomic_DNA"/>
</dbReference>
<feature type="domain" description="RNA polymerase sigma-70 region 4" evidence="2">
    <location>
        <begin position="20"/>
        <end position="44"/>
    </location>
</feature>
<dbReference type="Gene3D" id="1.10.10.10">
    <property type="entry name" value="Winged helix-like DNA-binding domain superfamily/Winged helix DNA-binding domain"/>
    <property type="match status" value="1"/>
</dbReference>
<dbReference type="AlphaFoldDB" id="A0A0F9NPG3"/>
<feature type="region of interest" description="Disordered" evidence="1">
    <location>
        <begin position="160"/>
        <end position="196"/>
    </location>
</feature>
<dbReference type="Pfam" id="PF04545">
    <property type="entry name" value="Sigma70_r4"/>
    <property type="match status" value="1"/>
</dbReference>
<comment type="caution">
    <text evidence="3">The sequence shown here is derived from an EMBL/GenBank/DDBJ whole genome shotgun (WGS) entry which is preliminary data.</text>
</comment>
<evidence type="ECO:0000259" key="2">
    <source>
        <dbReference type="Pfam" id="PF04545"/>
    </source>
</evidence>
<accession>A0A0F9NPG3</accession>
<evidence type="ECO:0000313" key="3">
    <source>
        <dbReference type="EMBL" id="KKM90750.1"/>
    </source>
</evidence>
<feature type="compositionally biased region" description="Basic residues" evidence="1">
    <location>
        <begin position="164"/>
        <end position="187"/>
    </location>
</feature>
<reference evidence="3" key="1">
    <citation type="journal article" date="2015" name="Nature">
        <title>Complex archaea that bridge the gap between prokaryotes and eukaryotes.</title>
        <authorList>
            <person name="Spang A."/>
            <person name="Saw J.H."/>
            <person name="Jorgensen S.L."/>
            <person name="Zaremba-Niedzwiedzka K."/>
            <person name="Martijn J."/>
            <person name="Lind A.E."/>
            <person name="van Eijk R."/>
            <person name="Schleper C."/>
            <person name="Guy L."/>
            <person name="Ettema T.J."/>
        </authorList>
    </citation>
    <scope>NUCLEOTIDE SEQUENCE</scope>
</reference>
<proteinExistence type="predicted"/>
<dbReference type="InterPro" id="IPR036388">
    <property type="entry name" value="WH-like_DNA-bd_sf"/>
</dbReference>
<organism evidence="3">
    <name type="scientific">marine sediment metagenome</name>
    <dbReference type="NCBI Taxonomy" id="412755"/>
    <lineage>
        <taxon>unclassified sequences</taxon>
        <taxon>metagenomes</taxon>
        <taxon>ecological metagenomes</taxon>
    </lineage>
</organism>
<gene>
    <name evidence="3" type="ORF">LCGC14_1235390</name>
</gene>
<name>A0A0F9NPG3_9ZZZZ</name>
<dbReference type="GO" id="GO:0003700">
    <property type="term" value="F:DNA-binding transcription factor activity"/>
    <property type="evidence" value="ECO:0007669"/>
    <property type="project" value="InterPro"/>
</dbReference>
<evidence type="ECO:0000256" key="1">
    <source>
        <dbReference type="SAM" id="MobiDB-lite"/>
    </source>
</evidence>
<protein>
    <recommendedName>
        <fullName evidence="2">RNA polymerase sigma-70 region 4 domain-containing protein</fullName>
    </recommendedName>
</protein>
<sequence length="196" mass="23216">MARLTTRVTGARHIASSLRESGYTLQEIADELGYTRERIRQFLKSRDEVSLPLCRFSEHLGLPVAHLSVACKALGFNTRACIPWSRLPDIQKKFYELYRSRCPQCKEVFLRSPLGEKKPRRFCGPTCYKKWWLNYANWSPERKAKHKALVSRWQREHHEELRERRHRSNKARYDRRHALGVKRAKATKRPEAEEAK</sequence>
<dbReference type="SUPFAM" id="SSF88659">
    <property type="entry name" value="Sigma3 and sigma4 domains of RNA polymerase sigma factors"/>
    <property type="match status" value="1"/>
</dbReference>
<dbReference type="InterPro" id="IPR013324">
    <property type="entry name" value="RNA_pol_sigma_r3/r4-like"/>
</dbReference>
<dbReference type="InterPro" id="IPR007630">
    <property type="entry name" value="RNA_pol_sigma70_r4"/>
</dbReference>
<dbReference type="GO" id="GO:0006352">
    <property type="term" value="P:DNA-templated transcription initiation"/>
    <property type="evidence" value="ECO:0007669"/>
    <property type="project" value="InterPro"/>
</dbReference>